<evidence type="ECO:0000313" key="3">
    <source>
        <dbReference type="EMBL" id="MBN8660169.1"/>
    </source>
</evidence>
<evidence type="ECO:0000256" key="1">
    <source>
        <dbReference type="ARBA" id="ARBA00022729"/>
    </source>
</evidence>
<sequence length="319" mass="34964">MLVNSLRNFCKQRTETSVKHRLTLAVSLFSLTLFSGIVLTACNSGAGTETGKQGSSDNASIVVQGSDTMEEMVREWANGFMTDNKGVQVTVRSGDTGSGITGLIEGKIDLASASRELTEEENKLAHARKIHLRRHMVARDAIAVIVNPQNDIDEIGLDDLRKLYSGEISTWDQLVKGAKQEPIRVFGRELSSGTSDYFKEHVMGDKSFASEVKLMPSSEAVIGAVYGNRLGIGFVGMSQARANNKQVKILELSLRTVKIKEPAVGEAASALSADTYPLSRPLYLYYDNSREPKLRPILQYVQSEKGRKVVESRGFMTSP</sequence>
<proteinExistence type="predicted"/>
<reference evidence="3" key="1">
    <citation type="submission" date="2021-02" db="EMBL/GenBank/DDBJ databases">
        <title>Genome-Resolved Metagenomics of a Microbial Community Performing Photosynthetic Biological Nutrient Removal.</title>
        <authorList>
            <person name="Mcdaniel E.A."/>
        </authorList>
    </citation>
    <scope>NUCLEOTIDE SEQUENCE</scope>
    <source>
        <strain evidence="3">UWPOB_OBS1</strain>
    </source>
</reference>
<feature type="domain" description="PBP" evidence="2">
    <location>
        <begin position="55"/>
        <end position="304"/>
    </location>
</feature>
<gene>
    <name evidence="3" type="ORF">J0M35_07380</name>
</gene>
<keyword evidence="1" id="KW-0732">Signal</keyword>
<dbReference type="Pfam" id="PF12849">
    <property type="entry name" value="PBP_like_2"/>
    <property type="match status" value="1"/>
</dbReference>
<dbReference type="AlphaFoldDB" id="A0A8J7P7H6"/>
<dbReference type="SUPFAM" id="SSF53850">
    <property type="entry name" value="Periplasmic binding protein-like II"/>
    <property type="match status" value="1"/>
</dbReference>
<dbReference type="CDD" id="cd13566">
    <property type="entry name" value="PBP2_phosphate"/>
    <property type="match status" value="1"/>
</dbReference>
<evidence type="ECO:0000259" key="2">
    <source>
        <dbReference type="Pfam" id="PF12849"/>
    </source>
</evidence>
<dbReference type="Proteomes" id="UP000664277">
    <property type="component" value="Unassembled WGS sequence"/>
</dbReference>
<dbReference type="EMBL" id="JAFLCK010000008">
    <property type="protein sequence ID" value="MBN8660169.1"/>
    <property type="molecule type" value="Genomic_DNA"/>
</dbReference>
<dbReference type="PANTHER" id="PTHR30570:SF1">
    <property type="entry name" value="PHOSPHATE-BINDING PROTEIN PSTS"/>
    <property type="match status" value="1"/>
</dbReference>
<dbReference type="InterPro" id="IPR024370">
    <property type="entry name" value="PBP_domain"/>
</dbReference>
<comment type="caution">
    <text evidence="3">The sequence shown here is derived from an EMBL/GenBank/DDBJ whole genome shotgun (WGS) entry which is preliminary data.</text>
</comment>
<evidence type="ECO:0000313" key="4">
    <source>
        <dbReference type="Proteomes" id="UP000664277"/>
    </source>
</evidence>
<protein>
    <submittedName>
        <fullName evidence="3">PstS family phosphate ABC transporter substrate-binding protein</fullName>
    </submittedName>
</protein>
<accession>A0A8J7P7H6</accession>
<dbReference type="PANTHER" id="PTHR30570">
    <property type="entry name" value="PERIPLASMIC PHOSPHATE BINDING COMPONENT OF PHOSPHATE ABC TRANSPORTER"/>
    <property type="match status" value="1"/>
</dbReference>
<name>A0A8J7P7H6_9BACT</name>
<dbReference type="Gene3D" id="3.40.190.10">
    <property type="entry name" value="Periplasmic binding protein-like II"/>
    <property type="match status" value="2"/>
</dbReference>
<organism evidence="3 4">
    <name type="scientific">Candidatus Obscuribacter phosphatis</name>
    <dbReference type="NCBI Taxonomy" id="1906157"/>
    <lineage>
        <taxon>Bacteria</taxon>
        <taxon>Bacillati</taxon>
        <taxon>Candidatus Melainabacteria</taxon>
        <taxon>Candidatus Obscuribacterales</taxon>
        <taxon>Candidatus Obscuribacteraceae</taxon>
        <taxon>Candidatus Obscuribacter</taxon>
    </lineage>
</organism>
<dbReference type="InterPro" id="IPR050811">
    <property type="entry name" value="Phosphate_ABC_transporter"/>
</dbReference>